<proteinExistence type="predicted"/>
<organism evidence="1 2">
    <name type="scientific">Neofusicoccum parvum</name>
    <dbReference type="NCBI Taxonomy" id="310453"/>
    <lineage>
        <taxon>Eukaryota</taxon>
        <taxon>Fungi</taxon>
        <taxon>Dikarya</taxon>
        <taxon>Ascomycota</taxon>
        <taxon>Pezizomycotina</taxon>
        <taxon>Dothideomycetes</taxon>
        <taxon>Dothideomycetes incertae sedis</taxon>
        <taxon>Botryosphaeriales</taxon>
        <taxon>Botryosphaeriaceae</taxon>
        <taxon>Neofusicoccum</taxon>
    </lineage>
</organism>
<evidence type="ECO:0000313" key="2">
    <source>
        <dbReference type="Proteomes" id="UP001165186"/>
    </source>
</evidence>
<accession>A0ACB5SJL2</accession>
<keyword evidence="2" id="KW-1185">Reference proteome</keyword>
<protein>
    <submittedName>
        <fullName evidence="1">Uncharacterized protein</fullName>
    </submittedName>
</protein>
<comment type="caution">
    <text evidence="1">The sequence shown here is derived from an EMBL/GenBank/DDBJ whole genome shotgun (WGS) entry which is preliminary data.</text>
</comment>
<sequence>MCVIEQRTYVQPNGRKETFEHVKSRCHLAGTGKTCRQTTYEERTMQGAGHSRLSPRVRYADESSLPSPATESFPPTPVDGATVVEVTPTSAGFRPHSSPKHHRKSGSYGKIVFDFGGSKKEKTKTRTKKYHGSSAASEATSSSSVRSFSPAPPSPLSATHEANLSPTYQYSHRRSYSATVPSSSIPFSTPVLTPISQAPWPKLTHRWGLLVRHAVRHLRQLLTHLPLKNLVGGGIDCTSGFIVLYEQQVSQ</sequence>
<gene>
    <name evidence="1" type="primary">g2975</name>
    <name evidence="1" type="ORF">NpPPO83_00002975</name>
</gene>
<evidence type="ECO:0000313" key="1">
    <source>
        <dbReference type="EMBL" id="GME42654.1"/>
    </source>
</evidence>
<name>A0ACB5SJL2_9PEZI</name>
<dbReference type="EMBL" id="BSXG01000104">
    <property type="protein sequence ID" value="GME42654.1"/>
    <property type="molecule type" value="Genomic_DNA"/>
</dbReference>
<dbReference type="Proteomes" id="UP001165186">
    <property type="component" value="Unassembled WGS sequence"/>
</dbReference>
<reference evidence="1" key="1">
    <citation type="submission" date="2024-09" db="EMBL/GenBank/DDBJ databases">
        <title>Draft Genome Sequences of Neofusicoccum parvum.</title>
        <authorList>
            <person name="Ashida A."/>
            <person name="Camagna M."/>
            <person name="Tanaka A."/>
            <person name="Takemoto D."/>
        </authorList>
    </citation>
    <scope>NUCLEOTIDE SEQUENCE</scope>
    <source>
        <strain evidence="1">PPO83</strain>
    </source>
</reference>